<dbReference type="Proteomes" id="UP001527882">
    <property type="component" value="Unassembled WGS sequence"/>
</dbReference>
<dbReference type="Gene3D" id="2.60.40.10">
    <property type="entry name" value="Immunoglobulins"/>
    <property type="match status" value="2"/>
</dbReference>
<dbReference type="Pfam" id="PF16355">
    <property type="entry name" value="DUF4982"/>
    <property type="match status" value="1"/>
</dbReference>
<dbReference type="InterPro" id="IPR013783">
    <property type="entry name" value="Ig-like_fold"/>
</dbReference>
<name>A0ABT4QH72_9BACL</name>
<evidence type="ECO:0000313" key="2">
    <source>
        <dbReference type="EMBL" id="MCZ8516255.1"/>
    </source>
</evidence>
<protein>
    <submittedName>
        <fullName evidence="2">DUF4982 domain-containing protein</fullName>
    </submittedName>
</protein>
<reference evidence="2 3" key="1">
    <citation type="submission" date="2022-12" db="EMBL/GenBank/DDBJ databases">
        <title>Draft genome sequence of Paenibacillus sp. dW9.</title>
        <authorList>
            <person name="Choi E.-W."/>
            <person name="Kim D.-U."/>
        </authorList>
    </citation>
    <scope>NUCLEOTIDE SEQUENCE [LARGE SCALE GENOMIC DNA]</scope>
    <source>
        <strain evidence="3">dW9</strain>
    </source>
</reference>
<dbReference type="SUPFAM" id="SSF51445">
    <property type="entry name" value="(Trans)glycosidases"/>
    <property type="match status" value="1"/>
</dbReference>
<proteinExistence type="predicted"/>
<dbReference type="EMBL" id="JAQAGZ010000022">
    <property type="protein sequence ID" value="MCZ8516255.1"/>
    <property type="molecule type" value="Genomic_DNA"/>
</dbReference>
<sequence length="275" mass="29778">MDWLTGAAQWAFKDFATPVRPDSPIPYLNMKGIIERDFTKKDAYYVFQSYWAEKPMARIYGHSMPVRWGAEGEKKQIRVYSNCDEAELFLNGESLGVKKCDSQNFPAAGLRWEPVPAAGTNHVKVVAVKDDVTVEDELTFEYQTAQWGEPAELQLTAERLEDGRIYVEARAVDANGVFCPDAAQFVRFGLAGDGKLLEHLGTIRGSRLVQLATGRAGIYVDPNGGQPAGISVTDFVSAGGPAASLNGGRSGSGRQGVSVVSAACEGMKTTFITVS</sequence>
<dbReference type="PANTHER" id="PTHR42732:SF1">
    <property type="entry name" value="BETA-MANNOSIDASE"/>
    <property type="match status" value="1"/>
</dbReference>
<comment type="caution">
    <text evidence="2">The sequence shown here is derived from an EMBL/GenBank/DDBJ whole genome shotgun (WGS) entry which is preliminary data.</text>
</comment>
<feature type="domain" description="DUF4982" evidence="1">
    <location>
        <begin position="72"/>
        <end position="134"/>
    </location>
</feature>
<evidence type="ECO:0000313" key="3">
    <source>
        <dbReference type="Proteomes" id="UP001527882"/>
    </source>
</evidence>
<organism evidence="2 3">
    <name type="scientific">Paenibacillus gyeongsangnamensis</name>
    <dbReference type="NCBI Taxonomy" id="3388067"/>
    <lineage>
        <taxon>Bacteria</taxon>
        <taxon>Bacillati</taxon>
        <taxon>Bacillota</taxon>
        <taxon>Bacilli</taxon>
        <taxon>Bacillales</taxon>
        <taxon>Paenibacillaceae</taxon>
        <taxon>Paenibacillus</taxon>
    </lineage>
</organism>
<dbReference type="InterPro" id="IPR032311">
    <property type="entry name" value="DUF4982"/>
</dbReference>
<dbReference type="InterPro" id="IPR017853">
    <property type="entry name" value="GH"/>
</dbReference>
<accession>A0ABT4QH72</accession>
<dbReference type="PANTHER" id="PTHR42732">
    <property type="entry name" value="BETA-GALACTOSIDASE"/>
    <property type="match status" value="1"/>
</dbReference>
<dbReference type="RefSeq" id="WP_269884786.1">
    <property type="nucleotide sequence ID" value="NZ_JAQAGZ010000022.1"/>
</dbReference>
<keyword evidence="3" id="KW-1185">Reference proteome</keyword>
<dbReference type="InterPro" id="IPR051913">
    <property type="entry name" value="GH2_Domain-Containing"/>
</dbReference>
<dbReference type="Gene3D" id="3.20.20.80">
    <property type="entry name" value="Glycosidases"/>
    <property type="match status" value="1"/>
</dbReference>
<evidence type="ECO:0000259" key="1">
    <source>
        <dbReference type="Pfam" id="PF16355"/>
    </source>
</evidence>
<gene>
    <name evidence="2" type="ORF">O9H85_28445</name>
</gene>